<evidence type="ECO:0000256" key="13">
    <source>
        <dbReference type="ARBA" id="ARBA00023198"/>
    </source>
</evidence>
<keyword evidence="8" id="KW-0391">Immunity</keyword>
<dbReference type="PROSITE" id="PS50104">
    <property type="entry name" value="TIR"/>
    <property type="match status" value="1"/>
</dbReference>
<evidence type="ECO:0000256" key="14">
    <source>
        <dbReference type="SAM" id="Phobius"/>
    </source>
</evidence>
<evidence type="ECO:0000256" key="5">
    <source>
        <dbReference type="ARBA" id="ARBA00022692"/>
    </source>
</evidence>
<evidence type="ECO:0000259" key="15">
    <source>
        <dbReference type="PROSITE" id="PS50104"/>
    </source>
</evidence>
<dbReference type="InterPro" id="IPR032675">
    <property type="entry name" value="LRR_dom_sf"/>
</dbReference>
<dbReference type="Gene3D" id="3.40.50.10140">
    <property type="entry name" value="Toll/interleukin-1 receptor homology (TIR) domain"/>
    <property type="match status" value="1"/>
</dbReference>
<dbReference type="PANTHER" id="PTHR24365:SF545">
    <property type="entry name" value="TOLL-LIKE RECEPTOR 12"/>
    <property type="match status" value="1"/>
</dbReference>
<keyword evidence="17" id="KW-1185">Reference proteome</keyword>
<evidence type="ECO:0000256" key="3">
    <source>
        <dbReference type="ARBA" id="ARBA00022588"/>
    </source>
</evidence>
<evidence type="ECO:0000256" key="2">
    <source>
        <dbReference type="ARBA" id="ARBA00009634"/>
    </source>
</evidence>
<protein>
    <submittedName>
        <fullName evidence="16">Toll-like receptor 13</fullName>
    </submittedName>
</protein>
<feature type="domain" description="TIR" evidence="15">
    <location>
        <begin position="128"/>
        <end position="270"/>
    </location>
</feature>
<dbReference type="InterPro" id="IPR035897">
    <property type="entry name" value="Toll_tir_struct_dom_sf"/>
</dbReference>
<proteinExistence type="inferred from homology"/>
<dbReference type="InterPro" id="IPR000157">
    <property type="entry name" value="TIR_dom"/>
</dbReference>
<evidence type="ECO:0000256" key="10">
    <source>
        <dbReference type="ARBA" id="ARBA00023136"/>
    </source>
</evidence>
<reference evidence="16" key="2">
    <citation type="submission" date="2025-09" db="UniProtKB">
        <authorList>
            <consortium name="Ensembl"/>
        </authorList>
    </citation>
    <scope>IDENTIFICATION</scope>
</reference>
<evidence type="ECO:0000256" key="4">
    <source>
        <dbReference type="ARBA" id="ARBA00022614"/>
    </source>
</evidence>
<keyword evidence="5 14" id="KW-0812">Transmembrane</keyword>
<evidence type="ECO:0000256" key="12">
    <source>
        <dbReference type="ARBA" id="ARBA00023180"/>
    </source>
</evidence>
<dbReference type="Proteomes" id="UP000261360">
    <property type="component" value="Unplaced"/>
</dbReference>
<keyword evidence="13" id="KW-0395">Inflammatory response</keyword>
<dbReference type="GO" id="GO:0002224">
    <property type="term" value="P:toll-like receptor signaling pathway"/>
    <property type="evidence" value="ECO:0007669"/>
    <property type="project" value="TreeGrafter"/>
</dbReference>
<dbReference type="SMART" id="SM00255">
    <property type="entry name" value="TIR"/>
    <property type="match status" value="1"/>
</dbReference>
<comment type="subcellular location">
    <subcellularLocation>
        <location evidence="1">Membrane</location>
        <topology evidence="1">Single-pass type I membrane protein</topology>
    </subcellularLocation>
</comment>
<evidence type="ECO:0000256" key="7">
    <source>
        <dbReference type="ARBA" id="ARBA00022737"/>
    </source>
</evidence>
<keyword evidence="3" id="KW-0399">Innate immunity</keyword>
<comment type="similarity">
    <text evidence="2">Belongs to the Toll-like receptor family.</text>
</comment>
<dbReference type="Ensembl" id="ENSSLDT00000000374.1">
    <property type="protein sequence ID" value="ENSSLDP00000000331.1"/>
    <property type="gene ID" value="ENSSLDG00000000349.1"/>
</dbReference>
<evidence type="ECO:0000313" key="16">
    <source>
        <dbReference type="Ensembl" id="ENSSLDP00000000331.1"/>
    </source>
</evidence>
<dbReference type="STRING" id="1841481.ENSSLDP00000000331"/>
<evidence type="ECO:0000256" key="9">
    <source>
        <dbReference type="ARBA" id="ARBA00022989"/>
    </source>
</evidence>
<dbReference type="PANTHER" id="PTHR24365">
    <property type="entry name" value="TOLL-LIKE RECEPTOR"/>
    <property type="match status" value="1"/>
</dbReference>
<evidence type="ECO:0000256" key="11">
    <source>
        <dbReference type="ARBA" id="ARBA00023170"/>
    </source>
</evidence>
<dbReference type="FunFam" id="3.40.50.10140:FF:000001">
    <property type="entry name" value="Toll-like receptor 2"/>
    <property type="match status" value="1"/>
</dbReference>
<reference evidence="16" key="1">
    <citation type="submission" date="2025-08" db="UniProtKB">
        <authorList>
            <consortium name="Ensembl"/>
        </authorList>
    </citation>
    <scope>IDENTIFICATION</scope>
</reference>
<dbReference type="GO" id="GO:0006954">
    <property type="term" value="P:inflammatory response"/>
    <property type="evidence" value="ECO:0007669"/>
    <property type="project" value="UniProtKB-KW"/>
</dbReference>
<evidence type="ECO:0000256" key="1">
    <source>
        <dbReference type="ARBA" id="ARBA00004479"/>
    </source>
</evidence>
<name>A0A3B4W9B1_SERLL</name>
<keyword evidence="9 14" id="KW-1133">Transmembrane helix</keyword>
<keyword evidence="7" id="KW-0677">Repeat</keyword>
<sequence>MQSIHVDALQSLPKLRYLDIRNIPLSCTCKNSLLQNWTIYNKNVQVVYLYNLQCQNDANYKFHNFKTNVCYIDLGEYLFFSTAVVIFLFTVTPLLYVKLYWKMKYSYYVFRSWFSDQWRRLREEEENCKYDAFISYNSSDDQWVMDQLLPNLEGNGSSFKLCLHHRDFELGRDIVDNIVSAVYSSRKTICVVSRNFLQSEWCSLEIQLASYRLFDEHRDVLLLVFLEPISERQLSAYHRMRKVMLKKTYLQWPDSDCTNPMQAQELVIHCKTNNNIIYSSMNQQCHLISCDQFRFIFSNA</sequence>
<dbReference type="GO" id="GO:0045087">
    <property type="term" value="P:innate immune response"/>
    <property type="evidence" value="ECO:0007669"/>
    <property type="project" value="UniProtKB-KW"/>
</dbReference>
<keyword evidence="10 14" id="KW-0472">Membrane</keyword>
<dbReference type="PRINTS" id="PR01537">
    <property type="entry name" value="INTRLKN1R1F"/>
</dbReference>
<keyword evidence="6" id="KW-0732">Signal</keyword>
<dbReference type="GO" id="GO:0038023">
    <property type="term" value="F:signaling receptor activity"/>
    <property type="evidence" value="ECO:0007669"/>
    <property type="project" value="TreeGrafter"/>
</dbReference>
<dbReference type="SUPFAM" id="SSF52200">
    <property type="entry name" value="Toll/Interleukin receptor TIR domain"/>
    <property type="match status" value="1"/>
</dbReference>
<keyword evidence="12" id="KW-0325">Glycoprotein</keyword>
<dbReference type="Gene3D" id="3.80.10.10">
    <property type="entry name" value="Ribonuclease Inhibitor"/>
    <property type="match status" value="1"/>
</dbReference>
<keyword evidence="4" id="KW-0433">Leucine-rich repeat</keyword>
<evidence type="ECO:0000256" key="8">
    <source>
        <dbReference type="ARBA" id="ARBA00022859"/>
    </source>
</evidence>
<dbReference type="SUPFAM" id="SSF52058">
    <property type="entry name" value="L domain-like"/>
    <property type="match status" value="1"/>
</dbReference>
<dbReference type="AlphaFoldDB" id="A0A3B4W9B1"/>
<evidence type="ECO:0000313" key="17">
    <source>
        <dbReference type="Proteomes" id="UP000261360"/>
    </source>
</evidence>
<organism evidence="16 17">
    <name type="scientific">Seriola lalandi dorsalis</name>
    <dbReference type="NCBI Taxonomy" id="1841481"/>
    <lineage>
        <taxon>Eukaryota</taxon>
        <taxon>Metazoa</taxon>
        <taxon>Chordata</taxon>
        <taxon>Craniata</taxon>
        <taxon>Vertebrata</taxon>
        <taxon>Euteleostomi</taxon>
        <taxon>Actinopterygii</taxon>
        <taxon>Neopterygii</taxon>
        <taxon>Teleostei</taxon>
        <taxon>Neoteleostei</taxon>
        <taxon>Acanthomorphata</taxon>
        <taxon>Carangaria</taxon>
        <taxon>Carangiformes</taxon>
        <taxon>Carangidae</taxon>
        <taxon>Seriola</taxon>
    </lineage>
</organism>
<keyword evidence="11" id="KW-0675">Receptor</keyword>
<dbReference type="Pfam" id="PF01582">
    <property type="entry name" value="TIR"/>
    <property type="match status" value="1"/>
</dbReference>
<accession>A0A3B4W9B1</accession>
<feature type="transmembrane region" description="Helical" evidence="14">
    <location>
        <begin position="77"/>
        <end position="97"/>
    </location>
</feature>
<evidence type="ECO:0000256" key="6">
    <source>
        <dbReference type="ARBA" id="ARBA00022729"/>
    </source>
</evidence>
<dbReference type="GO" id="GO:0005886">
    <property type="term" value="C:plasma membrane"/>
    <property type="evidence" value="ECO:0007669"/>
    <property type="project" value="TreeGrafter"/>
</dbReference>
<dbReference type="GeneTree" id="ENSGT00940000163576"/>